<dbReference type="InterPro" id="IPR006515">
    <property type="entry name" value="PABP_1234"/>
</dbReference>
<evidence type="ECO:0000256" key="14">
    <source>
        <dbReference type="RuleBase" id="RU362004"/>
    </source>
</evidence>
<protein>
    <recommendedName>
        <fullName evidence="14">Polyadenylate-binding protein</fullName>
        <shortName evidence="14">PABP</shortName>
    </recommendedName>
</protein>
<dbReference type="GO" id="GO:0005634">
    <property type="term" value="C:nucleus"/>
    <property type="evidence" value="ECO:0007669"/>
    <property type="project" value="UniProtKB-SubCell"/>
</dbReference>
<dbReference type="Pfam" id="PF00076">
    <property type="entry name" value="RRM_1"/>
    <property type="match status" value="5"/>
</dbReference>
<dbReference type="Proteomes" id="UP000288725">
    <property type="component" value="Unassembled WGS sequence"/>
</dbReference>
<feature type="compositionally biased region" description="Gly residues" evidence="16">
    <location>
        <begin position="638"/>
        <end position="649"/>
    </location>
</feature>
<proteinExistence type="inferred from homology"/>
<dbReference type="InterPro" id="IPR003954">
    <property type="entry name" value="RRM_euk-type"/>
</dbReference>
<keyword evidence="10 13" id="KW-0694">RNA-binding</keyword>
<accession>A0A444RXF7</accession>
<feature type="compositionally biased region" description="Basic and acidic residues" evidence="16">
    <location>
        <begin position="422"/>
        <end position="431"/>
    </location>
</feature>
<name>A0A444RXF7_VERDA</name>
<feature type="domain" description="RRM" evidence="17">
    <location>
        <begin position="183"/>
        <end position="260"/>
    </location>
</feature>
<dbReference type="InterPro" id="IPR012677">
    <property type="entry name" value="Nucleotide-bd_a/b_plait_sf"/>
</dbReference>
<evidence type="ECO:0000256" key="13">
    <source>
        <dbReference type="PROSITE-ProRule" id="PRU00176"/>
    </source>
</evidence>
<dbReference type="FunFam" id="3.30.70.330:FF:000648">
    <property type="entry name" value="Polyadenylate-binding protein"/>
    <property type="match status" value="1"/>
</dbReference>
<feature type="coiled-coil region" evidence="15">
    <location>
        <begin position="348"/>
        <end position="375"/>
    </location>
</feature>
<dbReference type="SUPFAM" id="SSF54928">
    <property type="entry name" value="RNA-binding domain, RBD"/>
    <property type="match status" value="3"/>
</dbReference>
<dbReference type="SMART" id="SM00361">
    <property type="entry name" value="RRM_1"/>
    <property type="match status" value="3"/>
</dbReference>
<evidence type="ECO:0000256" key="8">
    <source>
        <dbReference type="ARBA" id="ARBA00022816"/>
    </source>
</evidence>
<feature type="domain" description="RRM" evidence="17">
    <location>
        <begin position="379"/>
        <end position="511"/>
    </location>
</feature>
<dbReference type="Gene3D" id="1.10.1900.10">
    <property type="entry name" value="c-terminal domain of poly(a) binding protein"/>
    <property type="match status" value="1"/>
</dbReference>
<dbReference type="Pfam" id="PF00658">
    <property type="entry name" value="MLLE"/>
    <property type="match status" value="1"/>
</dbReference>
<keyword evidence="8" id="KW-0509">mRNA transport</keyword>
<gene>
    <name evidence="19" type="ORF">VDGE_01629</name>
</gene>
<dbReference type="CDD" id="cd12380">
    <property type="entry name" value="RRM3_I_PABPs"/>
    <property type="match status" value="1"/>
</dbReference>
<evidence type="ECO:0000256" key="2">
    <source>
        <dbReference type="ARBA" id="ARBA00004496"/>
    </source>
</evidence>
<dbReference type="SMART" id="SM00360">
    <property type="entry name" value="RRM"/>
    <property type="match status" value="4"/>
</dbReference>
<evidence type="ECO:0000256" key="5">
    <source>
        <dbReference type="ARBA" id="ARBA00022490"/>
    </source>
</evidence>
<evidence type="ECO:0000256" key="4">
    <source>
        <dbReference type="ARBA" id="ARBA00022448"/>
    </source>
</evidence>
<evidence type="ECO:0000256" key="11">
    <source>
        <dbReference type="ARBA" id="ARBA00023242"/>
    </source>
</evidence>
<evidence type="ECO:0000256" key="10">
    <source>
        <dbReference type="ARBA" id="ARBA00022884"/>
    </source>
</evidence>
<feature type="region of interest" description="Disordered" evidence="16">
    <location>
        <begin position="410"/>
        <end position="468"/>
    </location>
</feature>
<dbReference type="InterPro" id="IPR035979">
    <property type="entry name" value="RBD_domain_sf"/>
</dbReference>
<evidence type="ECO:0000256" key="9">
    <source>
        <dbReference type="ARBA" id="ARBA00022845"/>
    </source>
</evidence>
<dbReference type="InterPro" id="IPR045305">
    <property type="entry name" value="RRM2_I_PABPs"/>
</dbReference>
<dbReference type="InterPro" id="IPR002004">
    <property type="entry name" value="PABP_HYD_C"/>
</dbReference>
<evidence type="ECO:0000313" key="19">
    <source>
        <dbReference type="EMBL" id="RXG45840.1"/>
    </source>
</evidence>
<sequence length="801" mass="86936">MHSLDCSVRGVNTVDISGSAGLSFSRTKLPYVVAMSASANTGAVDQLTNDLASTSLNGEEKNTPAINTNVEGAQGDADTAGPTPNSAVPQPQASASLYVGELEPQVTEAMLFELFSHIGPVASIRVCRDAVTRRSLGYAYVNYNTTSDGEKALEELNYTVINGRPCRIMWSQRDPALRKNGQGNVFIKNLDVAIDNKALHDTFAAFGNILSCKVAQDEHGNSKGYGFVHYETDEAAAQAIKHVNGMLLNEKKVYVGHHIPKKDRQSKFEEMKANFTNVYVKNINSEASDDEFRDLFTKYGEVTSSSLARDQEGKSRGFGFVNFTTHEAASQAVEELNGKDFRGQDLYVGRAQKKHEREEELRKSYEAARQEKANKYQGVNLYIKNLSDDVDDEKLRAMFSEFGPITSAKVMRDSISEGEDEEKAKEEPKEGAEEETPAPEAEVKKEDSEADADSQEAADKKDAKKGDKKLGKSKGFGFVCFSNPEDATKAVADMNQRMIDNKPLYVALAQRKDVRKNQLEQSIQARNQMRMQSAAAQAGMPNQFMQQPVYFPGQQPGFLPQGGRGMPFPPNMGMPNIQGGRPGQYPAGFPQQGGRGIPQQLPPNMYGVPGQFPPGGFPAQANNPQFMAAMQQVQQASMGGGRGQGGRGPMQGMPAGPMGPGAPGYPPNRQQPGQAGGRGGRNGQQGNFPPQGGRGAPGAGENTPPQGLSAIQLQLNNATDARQQKQIIGELIFPKIAAQQPELAGKITGMLLEMENSELITLIEDDNAMKLKVDEALGVYEEYVKNQGTEEDDSKKEETKA</sequence>
<evidence type="ECO:0000256" key="12">
    <source>
        <dbReference type="ARBA" id="ARBA00024761"/>
    </source>
</evidence>
<keyword evidence="9" id="KW-0810">Translation regulation</keyword>
<dbReference type="EMBL" id="RSDZ01000056">
    <property type="protein sequence ID" value="RXG45840.1"/>
    <property type="molecule type" value="Genomic_DNA"/>
</dbReference>
<feature type="region of interest" description="Disordered" evidence="16">
    <location>
        <begin position="54"/>
        <end position="90"/>
    </location>
</feature>
<dbReference type="FunFam" id="3.30.70.330:FF:000003">
    <property type="entry name" value="Polyadenylate-binding protein"/>
    <property type="match status" value="1"/>
</dbReference>
<dbReference type="PROSITE" id="PS51309">
    <property type="entry name" value="PABC"/>
    <property type="match status" value="1"/>
</dbReference>
<evidence type="ECO:0000256" key="15">
    <source>
        <dbReference type="SAM" id="Coils"/>
    </source>
</evidence>
<dbReference type="InterPro" id="IPR034364">
    <property type="entry name" value="PABP_RRM1"/>
</dbReference>
<evidence type="ECO:0000259" key="17">
    <source>
        <dbReference type="PROSITE" id="PS50102"/>
    </source>
</evidence>
<evidence type="ECO:0000256" key="3">
    <source>
        <dbReference type="ARBA" id="ARBA00008557"/>
    </source>
</evidence>
<reference evidence="19 20" key="1">
    <citation type="submission" date="2018-12" db="EMBL/GenBank/DDBJ databases">
        <title>Genome of Verticillium dahliae isolate Getta Getta.</title>
        <authorList>
            <person name="Gardiner D.M."/>
        </authorList>
    </citation>
    <scope>NUCLEOTIDE SEQUENCE [LARGE SCALE GENOMIC DNA]</scope>
    <source>
        <strain evidence="19 20">Getta Getta</strain>
    </source>
</reference>
<organism evidence="19 20">
    <name type="scientific">Verticillium dahliae</name>
    <name type="common">Verticillium wilt</name>
    <dbReference type="NCBI Taxonomy" id="27337"/>
    <lineage>
        <taxon>Eukaryota</taxon>
        <taxon>Fungi</taxon>
        <taxon>Dikarya</taxon>
        <taxon>Ascomycota</taxon>
        <taxon>Pezizomycotina</taxon>
        <taxon>Sordariomycetes</taxon>
        <taxon>Hypocreomycetidae</taxon>
        <taxon>Glomerellales</taxon>
        <taxon>Plectosphaerellaceae</taxon>
        <taxon>Verticillium</taxon>
    </lineage>
</organism>
<keyword evidence="5 14" id="KW-0963">Cytoplasm</keyword>
<evidence type="ECO:0000313" key="20">
    <source>
        <dbReference type="Proteomes" id="UP000288725"/>
    </source>
</evidence>
<feature type="domain" description="RRM" evidence="17">
    <location>
        <begin position="276"/>
        <end position="353"/>
    </location>
</feature>
<feature type="region of interest" description="Disordered" evidence="16">
    <location>
        <begin position="631"/>
        <end position="707"/>
    </location>
</feature>
<dbReference type="GO" id="GO:0006397">
    <property type="term" value="P:mRNA processing"/>
    <property type="evidence" value="ECO:0007669"/>
    <property type="project" value="UniProtKB-KW"/>
</dbReference>
<dbReference type="CDD" id="cd12379">
    <property type="entry name" value="RRM2_I_PABPs"/>
    <property type="match status" value="1"/>
</dbReference>
<keyword evidence="7" id="KW-0677">Repeat</keyword>
<evidence type="ECO:0000256" key="16">
    <source>
        <dbReference type="SAM" id="MobiDB-lite"/>
    </source>
</evidence>
<keyword evidence="4" id="KW-0813">Transport</keyword>
<dbReference type="SUPFAM" id="SSF63570">
    <property type="entry name" value="PABC (PABP) domain"/>
    <property type="match status" value="1"/>
</dbReference>
<dbReference type="PANTHER" id="PTHR24012">
    <property type="entry name" value="RNA BINDING PROTEIN"/>
    <property type="match status" value="1"/>
</dbReference>
<keyword evidence="11" id="KW-0539">Nucleus</keyword>
<evidence type="ECO:0000256" key="7">
    <source>
        <dbReference type="ARBA" id="ARBA00022737"/>
    </source>
</evidence>
<dbReference type="GO" id="GO:0003723">
    <property type="term" value="F:RNA binding"/>
    <property type="evidence" value="ECO:0007669"/>
    <property type="project" value="UniProtKB-UniRule"/>
</dbReference>
<dbReference type="GO" id="GO:0051028">
    <property type="term" value="P:mRNA transport"/>
    <property type="evidence" value="ECO:0007669"/>
    <property type="project" value="UniProtKB-KW"/>
</dbReference>
<dbReference type="SMART" id="SM00517">
    <property type="entry name" value="PolyA"/>
    <property type="match status" value="1"/>
</dbReference>
<dbReference type="CDD" id="cd12381">
    <property type="entry name" value="RRM4_I_PABPs"/>
    <property type="match status" value="1"/>
</dbReference>
<keyword evidence="15" id="KW-0175">Coiled coil</keyword>
<comment type="similarity">
    <text evidence="3 14">Belongs to the polyadenylate-binding protein type-1 family.</text>
</comment>
<dbReference type="InterPro" id="IPR036053">
    <property type="entry name" value="PABP-dom"/>
</dbReference>
<dbReference type="GO" id="GO:0006417">
    <property type="term" value="P:regulation of translation"/>
    <property type="evidence" value="ECO:0007669"/>
    <property type="project" value="UniProtKB-KW"/>
</dbReference>
<dbReference type="FunFam" id="3.30.70.330:FF:000384">
    <property type="entry name" value="Polyadenylate-binding protein"/>
    <property type="match status" value="1"/>
</dbReference>
<feature type="compositionally biased region" description="Basic and acidic residues" evidence="16">
    <location>
        <begin position="457"/>
        <end position="468"/>
    </location>
</feature>
<dbReference type="NCBIfam" id="TIGR01628">
    <property type="entry name" value="PABP-1234"/>
    <property type="match status" value="1"/>
</dbReference>
<dbReference type="AlphaFoldDB" id="A0A444RXF7"/>
<dbReference type="InterPro" id="IPR000504">
    <property type="entry name" value="RRM_dom"/>
</dbReference>
<feature type="domain" description="RRM" evidence="17">
    <location>
        <begin position="95"/>
        <end position="173"/>
    </location>
</feature>
<dbReference type="GO" id="GO:0010494">
    <property type="term" value="C:cytoplasmic stress granule"/>
    <property type="evidence" value="ECO:0007669"/>
    <property type="project" value="UniProtKB-ARBA"/>
</dbReference>
<evidence type="ECO:0000256" key="1">
    <source>
        <dbReference type="ARBA" id="ARBA00004123"/>
    </source>
</evidence>
<evidence type="ECO:0000256" key="6">
    <source>
        <dbReference type="ARBA" id="ARBA00022664"/>
    </source>
</evidence>
<comment type="function">
    <text evidence="12">Binds the poly(A) tail of mRNA. Appears to be an important mediator of the multiple roles of the poly(A) tail in mRNA biogenesis, stability and translation. In the nucleus, involved in both mRNA cleavage and polyadenylation. Is also required for efficient mRNA export to the cytoplasm. Acts in concert with a poly(A)-specific nuclease (PAN) to affect poly(A) tail shortening, which may occur concomitantly with either nucleocytoplasmic mRNA transport or translational initiation. In the cytoplasm, stimulates translation initiation and regulates mRNA decay through translation termination-coupled poly(A) shortening, probably mediated by PAN.</text>
</comment>
<dbReference type="CDD" id="cd12378">
    <property type="entry name" value="RRM1_I_PABPs"/>
    <property type="match status" value="1"/>
</dbReference>
<feature type="domain" description="PABC" evidence="18">
    <location>
        <begin position="708"/>
        <end position="785"/>
    </location>
</feature>
<dbReference type="PROSITE" id="PS50102">
    <property type="entry name" value="RRM"/>
    <property type="match status" value="4"/>
</dbReference>
<dbReference type="Gene3D" id="3.30.70.330">
    <property type="match status" value="4"/>
</dbReference>
<feature type="compositionally biased region" description="Gly residues" evidence="16">
    <location>
        <begin position="674"/>
        <end position="683"/>
    </location>
</feature>
<evidence type="ECO:0000259" key="18">
    <source>
        <dbReference type="PROSITE" id="PS51309"/>
    </source>
</evidence>
<comment type="subcellular location">
    <subcellularLocation>
        <location evidence="2 14">Cytoplasm</location>
    </subcellularLocation>
    <subcellularLocation>
        <location evidence="1">Nucleus</location>
    </subcellularLocation>
</comment>
<keyword evidence="6" id="KW-0507">mRNA processing</keyword>
<comment type="caution">
    <text evidence="19">The sequence shown here is derived from an EMBL/GenBank/DDBJ whole genome shotgun (WGS) entry which is preliminary data.</text>
</comment>